<dbReference type="InterPro" id="IPR012910">
    <property type="entry name" value="Plug_dom"/>
</dbReference>
<evidence type="ECO:0000256" key="6">
    <source>
        <dbReference type="ARBA" id="ARBA00022729"/>
    </source>
</evidence>
<name>A0A9X0YP89_9FLAO</name>
<evidence type="ECO:0000256" key="10">
    <source>
        <dbReference type="ARBA" id="ARBA00023136"/>
    </source>
</evidence>
<evidence type="ECO:0000256" key="8">
    <source>
        <dbReference type="ARBA" id="ARBA00023065"/>
    </source>
</evidence>
<feature type="chain" id="PRO_5040995523" evidence="14">
    <location>
        <begin position="24"/>
        <end position="763"/>
    </location>
</feature>
<dbReference type="Proteomes" id="UP001138672">
    <property type="component" value="Unassembled WGS sequence"/>
</dbReference>
<keyword evidence="17" id="KW-0675">Receptor</keyword>
<keyword evidence="10 12" id="KW-0472">Membrane</keyword>
<evidence type="ECO:0000313" key="20">
    <source>
        <dbReference type="Proteomes" id="UP001231587"/>
    </source>
</evidence>
<accession>A0A9X0YP89</accession>
<keyword evidence="7" id="KW-0408">Iron</keyword>
<keyword evidence="5 12" id="KW-0812">Transmembrane</keyword>
<dbReference type="PROSITE" id="PS52016">
    <property type="entry name" value="TONB_DEPENDENT_REC_3"/>
    <property type="match status" value="1"/>
</dbReference>
<dbReference type="InterPro" id="IPR036942">
    <property type="entry name" value="Beta-barrel_TonB_sf"/>
</dbReference>
<evidence type="ECO:0000256" key="3">
    <source>
        <dbReference type="ARBA" id="ARBA00022452"/>
    </source>
</evidence>
<keyword evidence="6 14" id="KW-0732">Signal</keyword>
<dbReference type="GO" id="GO:0009279">
    <property type="term" value="C:cell outer membrane"/>
    <property type="evidence" value="ECO:0007669"/>
    <property type="project" value="UniProtKB-SubCell"/>
</dbReference>
<dbReference type="Gene3D" id="2.40.170.20">
    <property type="entry name" value="TonB-dependent receptor, beta-barrel domain"/>
    <property type="match status" value="1"/>
</dbReference>
<dbReference type="InterPro" id="IPR039426">
    <property type="entry name" value="TonB-dep_rcpt-like"/>
</dbReference>
<protein>
    <submittedName>
        <fullName evidence="17">Iron complex outermembrane receptor protein</fullName>
    </submittedName>
</protein>
<comment type="subcellular location">
    <subcellularLocation>
        <location evidence="1 12">Cell outer membrane</location>
        <topology evidence="1 12">Multi-pass membrane protein</topology>
    </subcellularLocation>
</comment>
<evidence type="ECO:0000313" key="17">
    <source>
        <dbReference type="EMBL" id="MBP1840503.1"/>
    </source>
</evidence>
<dbReference type="PANTHER" id="PTHR32552">
    <property type="entry name" value="FERRICHROME IRON RECEPTOR-RELATED"/>
    <property type="match status" value="1"/>
</dbReference>
<dbReference type="AlphaFoldDB" id="A0A9X0YP89"/>
<evidence type="ECO:0000256" key="12">
    <source>
        <dbReference type="PROSITE-ProRule" id="PRU01360"/>
    </source>
</evidence>
<evidence type="ECO:0000256" key="4">
    <source>
        <dbReference type="ARBA" id="ARBA00022496"/>
    </source>
</evidence>
<evidence type="ECO:0000256" key="11">
    <source>
        <dbReference type="ARBA" id="ARBA00023237"/>
    </source>
</evidence>
<dbReference type="GO" id="GO:0015344">
    <property type="term" value="F:siderophore uptake transmembrane transporter activity"/>
    <property type="evidence" value="ECO:0007669"/>
    <property type="project" value="TreeGrafter"/>
</dbReference>
<reference evidence="17" key="1">
    <citation type="submission" date="2021-03" db="EMBL/GenBank/DDBJ databases">
        <title>Genomic Encyclopedia of Type Strains, Phase IV (KMG-IV): sequencing the most valuable type-strain genomes for metagenomic binning, comparative biology and taxonomic classification.</title>
        <authorList>
            <person name="Goeker M."/>
        </authorList>
    </citation>
    <scope>NUCLEOTIDE SEQUENCE</scope>
    <source>
        <strain evidence="17">DSM 15523</strain>
        <strain evidence="18 20">DSM 16476</strain>
    </source>
</reference>
<organism evidence="17 19">
    <name type="scientific">Formosa algae</name>
    <dbReference type="NCBI Taxonomy" id="225843"/>
    <lineage>
        <taxon>Bacteria</taxon>
        <taxon>Pseudomonadati</taxon>
        <taxon>Bacteroidota</taxon>
        <taxon>Flavobacteriia</taxon>
        <taxon>Flavobacteriales</taxon>
        <taxon>Flavobacteriaceae</taxon>
        <taxon>Formosa</taxon>
    </lineage>
</organism>
<comment type="similarity">
    <text evidence="12 13">Belongs to the TonB-dependent receptor family.</text>
</comment>
<feature type="domain" description="TonB-dependent receptor plug" evidence="16">
    <location>
        <begin position="120"/>
        <end position="222"/>
    </location>
</feature>
<feature type="signal peptide" evidence="14">
    <location>
        <begin position="1"/>
        <end position="23"/>
    </location>
</feature>
<dbReference type="Gene3D" id="2.170.130.10">
    <property type="entry name" value="TonB-dependent receptor, plug domain"/>
    <property type="match status" value="1"/>
</dbReference>
<dbReference type="EMBL" id="JAGGJQ010000007">
    <property type="protein sequence ID" value="MBP1840503.1"/>
    <property type="molecule type" value="Genomic_DNA"/>
</dbReference>
<dbReference type="InterPro" id="IPR037066">
    <property type="entry name" value="Plug_dom_sf"/>
</dbReference>
<evidence type="ECO:0000256" key="14">
    <source>
        <dbReference type="SAM" id="SignalP"/>
    </source>
</evidence>
<dbReference type="OrthoDB" id="9782587at2"/>
<keyword evidence="8" id="KW-0406">Ion transport</keyword>
<evidence type="ECO:0000256" key="5">
    <source>
        <dbReference type="ARBA" id="ARBA00022692"/>
    </source>
</evidence>
<proteinExistence type="inferred from homology"/>
<comment type="caution">
    <text evidence="17">The sequence shown here is derived from an EMBL/GenBank/DDBJ whole genome shotgun (WGS) entry which is preliminary data.</text>
</comment>
<evidence type="ECO:0000256" key="1">
    <source>
        <dbReference type="ARBA" id="ARBA00004571"/>
    </source>
</evidence>
<evidence type="ECO:0000259" key="15">
    <source>
        <dbReference type="Pfam" id="PF00593"/>
    </source>
</evidence>
<dbReference type="EMBL" id="JAUSUU010000007">
    <property type="protein sequence ID" value="MDQ0336084.1"/>
    <property type="molecule type" value="Genomic_DNA"/>
</dbReference>
<dbReference type="Proteomes" id="UP001231587">
    <property type="component" value="Unassembled WGS sequence"/>
</dbReference>
<evidence type="ECO:0000256" key="7">
    <source>
        <dbReference type="ARBA" id="ARBA00023004"/>
    </source>
</evidence>
<evidence type="ECO:0000256" key="13">
    <source>
        <dbReference type="RuleBase" id="RU003357"/>
    </source>
</evidence>
<feature type="domain" description="TonB-dependent receptor-like beta-barrel" evidence="15">
    <location>
        <begin position="294"/>
        <end position="720"/>
    </location>
</feature>
<evidence type="ECO:0000313" key="18">
    <source>
        <dbReference type="EMBL" id="MDQ0336084.1"/>
    </source>
</evidence>
<keyword evidence="9 13" id="KW-0798">TonB box</keyword>
<gene>
    <name evidence="17" type="ORF">J2Z56_002433</name>
    <name evidence="18" type="ORF">J2Z57_002536</name>
</gene>
<keyword evidence="3 12" id="KW-1134">Transmembrane beta strand</keyword>
<evidence type="ECO:0000256" key="2">
    <source>
        <dbReference type="ARBA" id="ARBA00022448"/>
    </source>
</evidence>
<sequence>MRIPPLKYVLVMALLCGLQSLRAQQLQGKIQNSEGAGISCVELYVKTTLITTTDATGAFQLSDAWDVPLRLTLKHPDYYVKTVNLTSDDEVLTLLPLDHDPELDPVVISSTYQKASQLIIPTTKVTSETFDAYSPIDIVSALNQTPGVYIQSGALNTNRITIRGVGSRTLYGTNKIRAYYDGIPITNGAGETSIDAFDPESMANVEVVKGPKATQYGTNLGGTLLLNTKHALAGETYIQNNFSVGSFGLLKNRVALGTAEDRYAIQLQYDHLETDGFRDNSRYRRNALLLTSRYQLNTNNEFGVLLNYTNYFAQIPSSIGKTAFETDPSQAAYTWSQAQGYEDNDQVLVGLNYTHRFSERFSNTMAVFYSYLDHYEPRPFNILDEYTNGYGIRTLFAQDFDFFDRQSTLSFGTELYQDAYTWRTIENLYESNDGNGSLEGELLSDNLEKRYTAQLFATTTLQLTGALKLQMGFNLNSTRYQFTDYFNVGDSNTSADRNFDPIFAPNLNLLYQLTSDIKLYANVSRGFNYPSIEETLTPSGLINPDLGPETGYNYELGSAFYTFQGRMHVQLSAYLLDIDNLLVADRVGDDQYIGRNAGQTEHKGVEVAVSFSQLFANGWSLRPYVNAEFSDNRFVNFVDGETDYSGNVLTGVPSTKINGGLQLAYKYFSLNTNVLHIGDMPLDDANTLYSDPYTVLNTKLTYRSDLSPRLSFELHAGINNFTDETYASSVLINAVGFGDSEPRYYYPGDPRNWYGGLKLNYAL</sequence>
<keyword evidence="11 12" id="KW-0998">Cell outer membrane</keyword>
<keyword evidence="20" id="KW-1185">Reference proteome</keyword>
<evidence type="ECO:0000256" key="9">
    <source>
        <dbReference type="ARBA" id="ARBA00023077"/>
    </source>
</evidence>
<dbReference type="RefSeq" id="WP_057779831.1">
    <property type="nucleotide sequence ID" value="NZ_JAGGJQ010000007.1"/>
</dbReference>
<dbReference type="PANTHER" id="PTHR32552:SF68">
    <property type="entry name" value="FERRICHROME OUTER MEMBRANE TRANSPORTER_PHAGE RECEPTOR"/>
    <property type="match status" value="1"/>
</dbReference>
<dbReference type="InterPro" id="IPR000531">
    <property type="entry name" value="Beta-barrel_TonB"/>
</dbReference>
<keyword evidence="2 12" id="KW-0813">Transport</keyword>
<dbReference type="Pfam" id="PF07715">
    <property type="entry name" value="Plug"/>
    <property type="match status" value="1"/>
</dbReference>
<keyword evidence="4" id="KW-0410">Iron transport</keyword>
<dbReference type="Pfam" id="PF00593">
    <property type="entry name" value="TonB_dep_Rec_b-barrel"/>
    <property type="match status" value="1"/>
</dbReference>
<evidence type="ECO:0000259" key="16">
    <source>
        <dbReference type="Pfam" id="PF07715"/>
    </source>
</evidence>
<evidence type="ECO:0000313" key="19">
    <source>
        <dbReference type="Proteomes" id="UP001138672"/>
    </source>
</evidence>
<dbReference type="SUPFAM" id="SSF56935">
    <property type="entry name" value="Porins"/>
    <property type="match status" value="1"/>
</dbReference>